<protein>
    <submittedName>
        <fullName evidence="1">Uncharacterized protein</fullName>
    </submittedName>
</protein>
<reference evidence="1 2" key="1">
    <citation type="submission" date="2019-08" db="EMBL/GenBank/DDBJ databases">
        <title>In-depth cultivation of the pig gut microbiome towards novel bacterial diversity and tailored functional studies.</title>
        <authorList>
            <person name="Wylensek D."/>
            <person name="Hitch T.C.A."/>
            <person name="Clavel T."/>
        </authorList>
    </citation>
    <scope>NUCLEOTIDE SEQUENCE [LARGE SCALE GENOMIC DNA]</scope>
    <source>
        <strain evidence="1 2">WCA-MUC-591-APC-4B</strain>
    </source>
</reference>
<accession>A0A6N7XPP8</accession>
<name>A0A6N7XPP8_9FIRM</name>
<gene>
    <name evidence="1" type="ORF">FYJ65_09220</name>
</gene>
<evidence type="ECO:0000313" key="1">
    <source>
        <dbReference type="EMBL" id="MST71481.1"/>
    </source>
</evidence>
<dbReference type="EMBL" id="VUNA01000030">
    <property type="protein sequence ID" value="MST71481.1"/>
    <property type="molecule type" value="Genomic_DNA"/>
</dbReference>
<dbReference type="Proteomes" id="UP000469424">
    <property type="component" value="Unassembled WGS sequence"/>
</dbReference>
<organism evidence="1 2">
    <name type="scientific">Mogibacterium kristiansenii</name>
    <dbReference type="NCBI Taxonomy" id="2606708"/>
    <lineage>
        <taxon>Bacteria</taxon>
        <taxon>Bacillati</taxon>
        <taxon>Bacillota</taxon>
        <taxon>Clostridia</taxon>
        <taxon>Peptostreptococcales</taxon>
        <taxon>Anaerovoracaceae</taxon>
        <taxon>Mogibacterium</taxon>
    </lineage>
</organism>
<proteinExistence type="predicted"/>
<sequence length="63" mass="7658">MKLMLFRTKKENEYLRSEVIRLRRLCDEKDSYFMELMADALRHGSKLAAKHMSDRKKYINGKY</sequence>
<keyword evidence="2" id="KW-1185">Reference proteome</keyword>
<dbReference type="AlphaFoldDB" id="A0A6N7XPP8"/>
<evidence type="ECO:0000313" key="2">
    <source>
        <dbReference type="Proteomes" id="UP000469424"/>
    </source>
</evidence>
<comment type="caution">
    <text evidence="1">The sequence shown here is derived from an EMBL/GenBank/DDBJ whole genome shotgun (WGS) entry which is preliminary data.</text>
</comment>